<feature type="compositionally biased region" description="Basic and acidic residues" evidence="1">
    <location>
        <begin position="40"/>
        <end position="51"/>
    </location>
</feature>
<proteinExistence type="predicted"/>
<evidence type="ECO:0000313" key="2">
    <source>
        <dbReference type="EnsemblMetazoa" id="XP_795750"/>
    </source>
</evidence>
<reference evidence="3" key="1">
    <citation type="submission" date="2015-02" db="EMBL/GenBank/DDBJ databases">
        <title>Genome sequencing for Strongylocentrotus purpuratus.</title>
        <authorList>
            <person name="Murali S."/>
            <person name="Liu Y."/>
            <person name="Vee V."/>
            <person name="English A."/>
            <person name="Wang M."/>
            <person name="Skinner E."/>
            <person name="Han Y."/>
            <person name="Muzny D.M."/>
            <person name="Worley K.C."/>
            <person name="Gibbs R.A."/>
        </authorList>
    </citation>
    <scope>NUCLEOTIDE SEQUENCE</scope>
</reference>
<dbReference type="EnsemblMetazoa" id="XM_790657">
    <property type="protein sequence ID" value="XP_795750"/>
    <property type="gene ID" value="LOC591078"/>
</dbReference>
<feature type="compositionally biased region" description="Basic and acidic residues" evidence="1">
    <location>
        <begin position="660"/>
        <end position="671"/>
    </location>
</feature>
<keyword evidence="3" id="KW-1185">Reference proteome</keyword>
<dbReference type="RefSeq" id="XP_795750.3">
    <property type="nucleotide sequence ID" value="XM_790657.5"/>
</dbReference>
<feature type="compositionally biased region" description="Polar residues" evidence="1">
    <location>
        <begin position="14"/>
        <end position="24"/>
    </location>
</feature>
<feature type="region of interest" description="Disordered" evidence="1">
    <location>
        <begin position="658"/>
        <end position="690"/>
    </location>
</feature>
<name>A0A7M7RG45_STRPU</name>
<evidence type="ECO:0000313" key="3">
    <source>
        <dbReference type="Proteomes" id="UP000007110"/>
    </source>
</evidence>
<dbReference type="Proteomes" id="UP000007110">
    <property type="component" value="Unassembled WGS sequence"/>
</dbReference>
<evidence type="ECO:0000256" key="1">
    <source>
        <dbReference type="SAM" id="MobiDB-lite"/>
    </source>
</evidence>
<dbReference type="AlphaFoldDB" id="A0A7M7RG45"/>
<dbReference type="OrthoDB" id="10371253at2759"/>
<dbReference type="KEGG" id="spu:591078"/>
<protein>
    <submittedName>
        <fullName evidence="2">Uncharacterized protein</fullName>
    </submittedName>
</protein>
<dbReference type="OMA" id="THRITES"/>
<feature type="compositionally biased region" description="Acidic residues" evidence="1">
    <location>
        <begin position="317"/>
        <end position="355"/>
    </location>
</feature>
<sequence length="690" mass="76745">MAKSRAKSRHTKAKNTAASSSNRGRPSTRSPKGKSKSGRKPLEIKVTRARGKKDAWESRAVFSSNTSGTMFRSIGVNTEPVEFASDAKGGGPKRAKVPKNEPLLQKVVTYMRTFNHARALSALLTSPSVRSALPAVVEVEVRKEVQRFVKKPLSFPSPQIVATGDKTHRITESAWGHILAEFKKEMPVFYMSCMAALAPKNKQYTINNPDSYESSNRGRLGMIMTIPLFTRRERKFQYLSSLIGGQLWRHGCRQRIFHELYRLGVSQRRHGSMDAARWLEGETTKGDRIMKQKYKIMDEVEALQNGVLPSAERYETSDDEGSSESDDDESEEEVDESSDGESEEDLLEESDEEDEIMAKPERVRGRGKRSQHQVVIEEAVMDDNWQNDGKGGKRSSSEVVISEMVKIAEQMSETSEQMKSSLKRKRIPRPEEVTVLSQDNNQIVLQVSKEGMVIPVSDASSGVPIMVEPSGQGGFMNIKEVMMDGVPTQIVHQEVVTEEEMDPEMMAAQLLQHVLPTEIITSTQTIPQEVVTSTMLQTVSPEQAVHEVVTIQETPGGQQTIVTQNVVPQEIIQEQVVQEHVVQEVQEVPGEEIIHEEIVQQEVVLDGTMQGGGGGDLQGEMVPTQIMTDMGDSEMTTVVVTTEVVTTEDGGTTQVVMVAEDQRTPKKRPAEAEPESEGKRKRKIRAPYSP</sequence>
<reference evidence="2" key="2">
    <citation type="submission" date="2021-01" db="UniProtKB">
        <authorList>
            <consortium name="EnsemblMetazoa"/>
        </authorList>
    </citation>
    <scope>IDENTIFICATION</scope>
</reference>
<dbReference type="InParanoid" id="A0A7M7RG45"/>
<organism evidence="2 3">
    <name type="scientific">Strongylocentrotus purpuratus</name>
    <name type="common">Purple sea urchin</name>
    <dbReference type="NCBI Taxonomy" id="7668"/>
    <lineage>
        <taxon>Eukaryota</taxon>
        <taxon>Metazoa</taxon>
        <taxon>Echinodermata</taxon>
        <taxon>Eleutherozoa</taxon>
        <taxon>Echinozoa</taxon>
        <taxon>Echinoidea</taxon>
        <taxon>Euechinoidea</taxon>
        <taxon>Echinacea</taxon>
        <taxon>Camarodonta</taxon>
        <taxon>Echinidea</taxon>
        <taxon>Strongylocentrotidae</taxon>
        <taxon>Strongylocentrotus</taxon>
    </lineage>
</organism>
<feature type="compositionally biased region" description="Basic residues" evidence="1">
    <location>
        <begin position="679"/>
        <end position="690"/>
    </location>
</feature>
<accession>A0A7M7RG45</accession>
<feature type="region of interest" description="Disordered" evidence="1">
    <location>
        <begin position="1"/>
        <end position="51"/>
    </location>
</feature>
<feature type="compositionally biased region" description="Basic residues" evidence="1">
    <location>
        <begin position="1"/>
        <end position="13"/>
    </location>
</feature>
<feature type="region of interest" description="Disordered" evidence="1">
    <location>
        <begin position="306"/>
        <end position="397"/>
    </location>
</feature>
<dbReference type="GeneID" id="591078"/>